<feature type="domain" description="Flagellar hook-associated protein FlgK helical" evidence="9">
    <location>
        <begin position="92"/>
        <end position="326"/>
    </location>
</feature>
<evidence type="ECO:0000256" key="1">
    <source>
        <dbReference type="ARBA" id="ARBA00004365"/>
    </source>
</evidence>
<dbReference type="GO" id="GO:0009424">
    <property type="term" value="C:bacterial-type flagellum hook"/>
    <property type="evidence" value="ECO:0007669"/>
    <property type="project" value="InterPro"/>
</dbReference>
<dbReference type="InterPro" id="IPR010930">
    <property type="entry name" value="Flg_bb/hook_C_dom"/>
</dbReference>
<accession>A0A1I6G7V0</accession>
<keyword evidence="6" id="KW-0975">Bacterial flagellum</keyword>
<organism evidence="10 11">
    <name type="scientific">Marinobacter gudaonensis</name>
    <dbReference type="NCBI Taxonomy" id="375760"/>
    <lineage>
        <taxon>Bacteria</taxon>
        <taxon>Pseudomonadati</taxon>
        <taxon>Pseudomonadota</taxon>
        <taxon>Gammaproteobacteria</taxon>
        <taxon>Pseudomonadales</taxon>
        <taxon>Marinobacteraceae</taxon>
        <taxon>Marinobacter</taxon>
    </lineage>
</organism>
<evidence type="ECO:0000313" key="10">
    <source>
        <dbReference type="EMBL" id="SFR38191.1"/>
    </source>
</evidence>
<keyword evidence="10" id="KW-0282">Flagellum</keyword>
<dbReference type="SUPFAM" id="SSF64518">
    <property type="entry name" value="Phase 1 flagellin"/>
    <property type="match status" value="2"/>
</dbReference>
<dbReference type="RefSeq" id="WP_091984855.1">
    <property type="nucleotide sequence ID" value="NZ_FOYV01000001.1"/>
</dbReference>
<evidence type="ECO:0000256" key="3">
    <source>
        <dbReference type="ARBA" id="ARBA00009677"/>
    </source>
</evidence>
<evidence type="ECO:0000259" key="9">
    <source>
        <dbReference type="Pfam" id="PF22638"/>
    </source>
</evidence>
<proteinExistence type="inferred from homology"/>
<evidence type="ECO:0000256" key="2">
    <source>
        <dbReference type="ARBA" id="ARBA00004613"/>
    </source>
</evidence>
<dbReference type="InterPro" id="IPR002371">
    <property type="entry name" value="FlgK"/>
</dbReference>
<dbReference type="EMBL" id="FOYV01000001">
    <property type="protein sequence ID" value="SFR38191.1"/>
    <property type="molecule type" value="Genomic_DNA"/>
</dbReference>
<dbReference type="Pfam" id="PF00460">
    <property type="entry name" value="Flg_bb_rod"/>
    <property type="match status" value="1"/>
</dbReference>
<protein>
    <recommendedName>
        <fullName evidence="4">Flagellar hook-associated protein 1</fullName>
    </recommendedName>
</protein>
<dbReference type="GO" id="GO:0005576">
    <property type="term" value="C:extracellular region"/>
    <property type="evidence" value="ECO:0007669"/>
    <property type="project" value="UniProtKB-SubCell"/>
</dbReference>
<evidence type="ECO:0000256" key="5">
    <source>
        <dbReference type="ARBA" id="ARBA00022525"/>
    </source>
</evidence>
<dbReference type="STRING" id="375760.SAMN04488073_0143"/>
<name>A0A1I6G7V0_9GAMM</name>
<dbReference type="Proteomes" id="UP000199290">
    <property type="component" value="Unassembled WGS sequence"/>
</dbReference>
<keyword evidence="10" id="KW-0966">Cell projection</keyword>
<comment type="subcellular location">
    <subcellularLocation>
        <location evidence="1">Bacterial flagellum</location>
    </subcellularLocation>
    <subcellularLocation>
        <location evidence="2">Secreted</location>
    </subcellularLocation>
</comment>
<dbReference type="Pfam" id="PF06429">
    <property type="entry name" value="Flg_bbr_C"/>
    <property type="match status" value="1"/>
</dbReference>
<reference evidence="11" key="1">
    <citation type="submission" date="2016-10" db="EMBL/GenBank/DDBJ databases">
        <authorList>
            <person name="Varghese N."/>
            <person name="Submissions S."/>
        </authorList>
    </citation>
    <scope>NUCLEOTIDE SEQUENCE [LARGE SCALE GENOMIC DNA]</scope>
    <source>
        <strain evidence="11">CGMCC 1.6294</strain>
    </source>
</reference>
<dbReference type="GO" id="GO:0044780">
    <property type="term" value="P:bacterial-type flagellum assembly"/>
    <property type="evidence" value="ECO:0007669"/>
    <property type="project" value="InterPro"/>
</dbReference>
<dbReference type="PANTHER" id="PTHR30033:SF1">
    <property type="entry name" value="FLAGELLAR HOOK-ASSOCIATED PROTEIN 1"/>
    <property type="match status" value="1"/>
</dbReference>
<evidence type="ECO:0000256" key="4">
    <source>
        <dbReference type="ARBA" id="ARBA00016244"/>
    </source>
</evidence>
<feature type="domain" description="Flagellar basal-body/hook protein C-terminal" evidence="8">
    <location>
        <begin position="637"/>
        <end position="675"/>
    </location>
</feature>
<evidence type="ECO:0000259" key="8">
    <source>
        <dbReference type="Pfam" id="PF06429"/>
    </source>
</evidence>
<keyword evidence="5" id="KW-0964">Secreted</keyword>
<keyword evidence="11" id="KW-1185">Reference proteome</keyword>
<evidence type="ECO:0000259" key="7">
    <source>
        <dbReference type="Pfam" id="PF00460"/>
    </source>
</evidence>
<keyword evidence="10" id="KW-0969">Cilium</keyword>
<dbReference type="NCBIfam" id="TIGR02492">
    <property type="entry name" value="flgK_ends"/>
    <property type="match status" value="1"/>
</dbReference>
<dbReference type="PRINTS" id="PR01005">
    <property type="entry name" value="FLGHOOKAP1"/>
</dbReference>
<gene>
    <name evidence="10" type="ORF">SAMN04488073_0143</name>
</gene>
<dbReference type="AlphaFoldDB" id="A0A1I6G7V0"/>
<dbReference type="Pfam" id="PF22638">
    <property type="entry name" value="FlgK_D1"/>
    <property type="match status" value="1"/>
</dbReference>
<evidence type="ECO:0000256" key="6">
    <source>
        <dbReference type="ARBA" id="ARBA00023143"/>
    </source>
</evidence>
<evidence type="ECO:0000313" key="11">
    <source>
        <dbReference type="Proteomes" id="UP000199290"/>
    </source>
</evidence>
<dbReference type="PANTHER" id="PTHR30033">
    <property type="entry name" value="FLAGELLAR HOOK-ASSOCIATED PROTEIN 1"/>
    <property type="match status" value="1"/>
</dbReference>
<feature type="domain" description="Flagellar basal body rod protein N-terminal" evidence="7">
    <location>
        <begin position="16"/>
        <end position="34"/>
    </location>
</feature>
<dbReference type="InterPro" id="IPR001444">
    <property type="entry name" value="Flag_bb_rod_N"/>
</dbReference>
<dbReference type="OrthoDB" id="9802553at2"/>
<sequence length="678" mass="72285">MAGLIGIGLTGILSHQTALNTTGNNITNANTPGYSRQEVLFETQEGQRTGAGSIGSGVNVSDIRRLANEFLVQQVREDSTLYGEQEALNSELSRLDNLLGGETTGLSNALNNFFASLQNAAEDPTSLPQRQLVLSEAQQVINRFQALNQEFIQQRESIKTQMQQGVKDANTLIKSIAELNLAISESPGIAQGRMPNELLDKRDEKLRQLSELVSIKVTPTEGSQVNVSLSNGLALVVGSDPSTLGTRESAEDPTRLEFTLTNGGRTLNIDEQITGGKLGGLMRFDNEGLKPAFDELGRIALAISDAINQQHEIGMDLEGDLGGPFFNDINSLEAQRSRVVPNGNNAITTTGQLAVEITDSSALPAGRWTLQFSGDGRNFELIDQASGRTVNQGRLPDPPQSEISMPGFNIRVEGGTFNAGDKFLIQPSRNAAEAIGLVVSREEDLAFASPIRATASDANIGTGKIDQGTMLDVRNPFTNSLLPGFQTAGELANGPLTVSFTAGGPTGLQYQVTEAPPSGAVVASGNYDPNQINTLFEEDPAVAGALYQGYQFRMTGEPAVGDTFTIEYNTNGVSDNRNAELLAALGTANTLNGGSQSFAEGYAGLVEDIGVKTRQSQLDVDAGKTLLEQSTNQRESVSGVNLDEEAGRLIQYQAAYNASAQVMSVAQDLFNTLLQSFR</sequence>
<dbReference type="InterPro" id="IPR053927">
    <property type="entry name" value="FlgK_helical"/>
</dbReference>
<dbReference type="GO" id="GO:0005198">
    <property type="term" value="F:structural molecule activity"/>
    <property type="evidence" value="ECO:0007669"/>
    <property type="project" value="InterPro"/>
</dbReference>
<comment type="similarity">
    <text evidence="3">Belongs to the flagella basal body rod proteins family.</text>
</comment>